<reference evidence="2 3" key="1">
    <citation type="submission" date="2019-11" db="EMBL/GenBank/DDBJ databases">
        <authorList>
            <person name="Cheng Q."/>
            <person name="Yang Z."/>
        </authorList>
    </citation>
    <scope>NUCLEOTIDE SEQUENCE [LARGE SCALE GENOMIC DNA]</scope>
    <source>
        <strain evidence="2 3">HX-22-1</strain>
    </source>
</reference>
<dbReference type="InterPro" id="IPR013783">
    <property type="entry name" value="Ig-like_fold"/>
</dbReference>
<accession>A0A7K0FJX6</accession>
<dbReference type="AlphaFoldDB" id="A0A7K0FJX6"/>
<proteinExistence type="predicted"/>
<dbReference type="Gene3D" id="2.60.40.10">
    <property type="entry name" value="Immunoglobulins"/>
    <property type="match status" value="1"/>
</dbReference>
<dbReference type="Proteomes" id="UP000462931">
    <property type="component" value="Unassembled WGS sequence"/>
</dbReference>
<comment type="caution">
    <text evidence="2">The sequence shown here is derived from an EMBL/GenBank/DDBJ whole genome shotgun (WGS) entry which is preliminary data.</text>
</comment>
<feature type="chain" id="PRO_5029839748" evidence="1">
    <location>
        <begin position="19"/>
        <end position="431"/>
    </location>
</feature>
<keyword evidence="1" id="KW-0732">Signal</keyword>
<evidence type="ECO:0000313" key="3">
    <source>
        <dbReference type="Proteomes" id="UP000462931"/>
    </source>
</evidence>
<evidence type="ECO:0000256" key="1">
    <source>
        <dbReference type="SAM" id="SignalP"/>
    </source>
</evidence>
<keyword evidence="3" id="KW-1185">Reference proteome</keyword>
<dbReference type="InterPro" id="IPR026444">
    <property type="entry name" value="Secre_tail"/>
</dbReference>
<dbReference type="EMBL" id="WKJI01000001">
    <property type="protein sequence ID" value="MRX45580.1"/>
    <property type="molecule type" value="Genomic_DNA"/>
</dbReference>
<feature type="signal peptide" evidence="1">
    <location>
        <begin position="1"/>
        <end position="18"/>
    </location>
</feature>
<dbReference type="NCBIfam" id="TIGR04183">
    <property type="entry name" value="Por_Secre_tail"/>
    <property type="match status" value="1"/>
</dbReference>
<name>A0A7K0FJX6_9SPHI</name>
<gene>
    <name evidence="2" type="ORF">GJJ64_00080</name>
</gene>
<sequence length="431" mass="46982">MKKILLFFLMFFSVKAMSQILDDFSDGNFTSNPTWAGTTTKWTISANSTVSIGATGSNTLRLNADSETLDYLSVQNTFLWGSQQTWAFWLGRRAQAATSTNRTFVWLYSSESDVTSATMDGYRISFGDNSGADEIVLERVDNGTATVILTSTGGTTNGITDFGFQVRVTRSISGVWNVYTSTLPTINGSGATASDPLTTITTNIFQGSTNDNTYSSFNGGYIVLAAQHTSGVDAITGYEFDNLKFESNENSTLPIQLSSFTAQAIDKTILLNWETLSETNNSGFEIERSIDGKSFIKIGSKEGSGTTTTLTKYRFVDENPLPGTNYYRLKQIDFDGKSEISAIKSAISNIPFATLSVLQSASAVTAQVISPVKEKAKLSLFDISGKVLAQQDVFLERGLNQFDFSQNLVSGIYFFKLTSASNQVNTKFVKP</sequence>
<evidence type="ECO:0000313" key="2">
    <source>
        <dbReference type="EMBL" id="MRX45580.1"/>
    </source>
</evidence>
<protein>
    <submittedName>
        <fullName evidence="2">T9SS type A sorting domain-containing protein</fullName>
    </submittedName>
</protein>
<organism evidence="2 3">
    <name type="scientific">Pedobacter puniceum</name>
    <dbReference type="NCBI Taxonomy" id="2666136"/>
    <lineage>
        <taxon>Bacteria</taxon>
        <taxon>Pseudomonadati</taxon>
        <taxon>Bacteroidota</taxon>
        <taxon>Sphingobacteriia</taxon>
        <taxon>Sphingobacteriales</taxon>
        <taxon>Sphingobacteriaceae</taxon>
        <taxon>Pedobacter</taxon>
    </lineage>
</organism>